<dbReference type="GO" id="GO:0003677">
    <property type="term" value="F:DNA binding"/>
    <property type="evidence" value="ECO:0007669"/>
    <property type="project" value="TreeGrafter"/>
</dbReference>
<dbReference type="InterPro" id="IPR050853">
    <property type="entry name" value="WD_repeat_DNA-damage-binding"/>
</dbReference>
<dbReference type="Pfam" id="PF00400">
    <property type="entry name" value="WD40"/>
    <property type="match status" value="2"/>
</dbReference>
<keyword evidence="10" id="KW-1185">Reference proteome</keyword>
<dbReference type="SUPFAM" id="SSF50978">
    <property type="entry name" value="WD40 repeat-like"/>
    <property type="match status" value="1"/>
</dbReference>
<feature type="compositionally biased region" description="Basic and acidic residues" evidence="8">
    <location>
        <begin position="62"/>
        <end position="72"/>
    </location>
</feature>
<dbReference type="SMART" id="SM00320">
    <property type="entry name" value="WD40"/>
    <property type="match status" value="4"/>
</dbReference>
<keyword evidence="5" id="KW-0677">Repeat</keyword>
<feature type="repeat" description="WD" evidence="6">
    <location>
        <begin position="368"/>
        <end position="410"/>
    </location>
</feature>
<dbReference type="EMBL" id="JBBPFD010000009">
    <property type="protein sequence ID" value="KAK7913643.1"/>
    <property type="molecule type" value="Genomic_DNA"/>
</dbReference>
<reference evidence="10" key="1">
    <citation type="submission" date="2024-04" db="EMBL/GenBank/DDBJ databases">
        <title>Salinicola lusitanus LLJ914,a marine bacterium isolated from the Okinawa Trough.</title>
        <authorList>
            <person name="Li J."/>
        </authorList>
    </citation>
    <scope>NUCLEOTIDE SEQUENCE [LARGE SCALE GENOMIC DNA]</scope>
</reference>
<feature type="region of interest" description="Disordered" evidence="8">
    <location>
        <begin position="1"/>
        <end position="103"/>
    </location>
</feature>
<keyword evidence="4 6" id="KW-0853">WD repeat</keyword>
<evidence type="ECO:0000256" key="2">
    <source>
        <dbReference type="ARBA" id="ARBA00005434"/>
    </source>
</evidence>
<dbReference type="InterPro" id="IPR015943">
    <property type="entry name" value="WD40/YVTN_repeat-like_dom_sf"/>
</dbReference>
<proteinExistence type="inferred from homology"/>
<evidence type="ECO:0000256" key="5">
    <source>
        <dbReference type="ARBA" id="ARBA00022737"/>
    </source>
</evidence>
<evidence type="ECO:0000256" key="7">
    <source>
        <dbReference type="RuleBase" id="RU365004"/>
    </source>
</evidence>
<comment type="function">
    <text evidence="1 7">Specifically binds 5-hydroxymethylcytosine (5hmC), suggesting that it acts as a specific reader of 5hmC.</text>
</comment>
<dbReference type="GO" id="GO:2000001">
    <property type="term" value="P:regulation of DNA damage checkpoint"/>
    <property type="evidence" value="ECO:0007669"/>
    <property type="project" value="TreeGrafter"/>
</dbReference>
<evidence type="ECO:0000256" key="6">
    <source>
        <dbReference type="PROSITE-ProRule" id="PRU00221"/>
    </source>
</evidence>
<organism evidence="9 10">
    <name type="scientific">Mugilogobius chulae</name>
    <name type="common">yellowstripe goby</name>
    <dbReference type="NCBI Taxonomy" id="88201"/>
    <lineage>
        <taxon>Eukaryota</taxon>
        <taxon>Metazoa</taxon>
        <taxon>Chordata</taxon>
        <taxon>Craniata</taxon>
        <taxon>Vertebrata</taxon>
        <taxon>Euteleostomi</taxon>
        <taxon>Actinopterygii</taxon>
        <taxon>Neopterygii</taxon>
        <taxon>Teleostei</taxon>
        <taxon>Neoteleostei</taxon>
        <taxon>Acanthomorphata</taxon>
        <taxon>Gobiaria</taxon>
        <taxon>Gobiiformes</taxon>
        <taxon>Gobioidei</taxon>
        <taxon>Gobiidae</taxon>
        <taxon>Gobionellinae</taxon>
        <taxon>Mugilogobius</taxon>
    </lineage>
</organism>
<dbReference type="Gene3D" id="2.130.10.10">
    <property type="entry name" value="YVTN repeat-like/Quinoprotein amine dehydrogenase"/>
    <property type="match status" value="1"/>
</dbReference>
<protein>
    <recommendedName>
        <fullName evidence="3 7">WD repeat-containing protein 76</fullName>
    </recommendedName>
</protein>
<evidence type="ECO:0000256" key="3">
    <source>
        <dbReference type="ARBA" id="ARBA00021234"/>
    </source>
</evidence>
<sequence length="498" mass="55918">MLHNPRAQGGRGLPGRELEDLSMNSEVPNLKMTTTRKKREVVKELTPENPVRRSSRHTLAPKRLEYSPEEPVKTPQKKRRKSVVQNETTPKRSKSSEPNNDMGLSAYELERLENIRKNQEFLSSLNILEIITGSQNCLSFAGTEELKQSVRRKPTHKGLQSIPLRRSNRLQNIEVQQLDMSKIPTDLLSMPLKKPPGPYLMNPVNMTESHLPEQLLEIWNETSSAWGDDGVLLFEPHSSPISCIAFSLANPTHLLSTSYDGSMRSMDVQKAVFDDVYDVEDGLRTFDFLSHDGMSLVVGTSFGDLAVVDRRTPGNTHESLHTLDTKIVRCVNVHPLQKQYIAVAESKVVSIYDIRLMKKHNSTPVCQLMGHSKSITSAYFSPDSGNRILTSCMDDCIRIYDTSATNSAPLLKAIRHNMQTGRWLTKLSATWDPKQENCFVVGCVSKPRCVQVFHESGLLLHTFSDMENLTTVLSALAFHPTRNVLMGGNASGRLHVFT</sequence>
<dbReference type="PROSITE" id="PS50082">
    <property type="entry name" value="WD_REPEATS_2"/>
    <property type="match status" value="1"/>
</dbReference>
<feature type="compositionally biased region" description="Polar residues" evidence="8">
    <location>
        <begin position="22"/>
        <end position="33"/>
    </location>
</feature>
<dbReference type="PROSITE" id="PS50294">
    <property type="entry name" value="WD_REPEATS_REGION"/>
    <property type="match status" value="1"/>
</dbReference>
<evidence type="ECO:0000313" key="10">
    <source>
        <dbReference type="Proteomes" id="UP001460270"/>
    </source>
</evidence>
<dbReference type="PANTHER" id="PTHR14773">
    <property type="entry name" value="WD REPEAT-CONTAINING PROTEIN 76"/>
    <property type="match status" value="1"/>
</dbReference>
<dbReference type="InterPro" id="IPR036322">
    <property type="entry name" value="WD40_repeat_dom_sf"/>
</dbReference>
<comment type="similarity">
    <text evidence="2 7">Belongs to the WD repeat DDB2/WDR76 family.</text>
</comment>
<accession>A0AAW0P2Q3</accession>
<dbReference type="GO" id="GO:0005634">
    <property type="term" value="C:nucleus"/>
    <property type="evidence" value="ECO:0007669"/>
    <property type="project" value="TreeGrafter"/>
</dbReference>
<evidence type="ECO:0000256" key="4">
    <source>
        <dbReference type="ARBA" id="ARBA00022574"/>
    </source>
</evidence>
<comment type="caution">
    <text evidence="9">The sequence shown here is derived from an EMBL/GenBank/DDBJ whole genome shotgun (WGS) entry which is preliminary data.</text>
</comment>
<evidence type="ECO:0000256" key="1">
    <source>
        <dbReference type="ARBA" id="ARBA00002530"/>
    </source>
</evidence>
<dbReference type="Proteomes" id="UP001460270">
    <property type="component" value="Unassembled WGS sequence"/>
</dbReference>
<dbReference type="FunFam" id="2.130.10.10:FF:000180">
    <property type="entry name" value="WD repeat-containing protein 76"/>
    <property type="match status" value="1"/>
</dbReference>
<gene>
    <name evidence="9" type="ORF">WMY93_013854</name>
</gene>
<name>A0AAW0P2Q3_9GOBI</name>
<dbReference type="AlphaFoldDB" id="A0AAW0P2Q3"/>
<comment type="subunit">
    <text evidence="7">Interacts with CUL4A and/or CUL4B.</text>
</comment>
<dbReference type="PANTHER" id="PTHR14773:SF0">
    <property type="entry name" value="WD REPEAT-CONTAINING PROTEIN 76"/>
    <property type="match status" value="1"/>
</dbReference>
<evidence type="ECO:0000256" key="8">
    <source>
        <dbReference type="SAM" id="MobiDB-lite"/>
    </source>
</evidence>
<evidence type="ECO:0000313" key="9">
    <source>
        <dbReference type="EMBL" id="KAK7913643.1"/>
    </source>
</evidence>
<dbReference type="InterPro" id="IPR001680">
    <property type="entry name" value="WD40_rpt"/>
</dbReference>